<accession>A0A7W7ZKZ7</accession>
<dbReference type="AlphaFoldDB" id="A0A7W7ZKZ7"/>
<dbReference type="Proteomes" id="UP000540989">
    <property type="component" value="Unassembled WGS sequence"/>
</dbReference>
<gene>
    <name evidence="1" type="ORF">HDF16_005872</name>
</gene>
<proteinExistence type="predicted"/>
<protein>
    <submittedName>
        <fullName evidence="1">Uncharacterized protein</fullName>
    </submittedName>
</protein>
<sequence length="81" mass="9095">MKAIYERDTLNPTIPGTTLDVDSEKLAKFRAPCQFVAYDISLGDRSMTPDLYGDDQPARVDALYKRAFDWLGPSPISLLDK</sequence>
<dbReference type="RefSeq" id="WP_184223857.1">
    <property type="nucleotide sequence ID" value="NZ_JACHIP010000029.1"/>
</dbReference>
<evidence type="ECO:0000313" key="2">
    <source>
        <dbReference type="Proteomes" id="UP000540989"/>
    </source>
</evidence>
<name>A0A7W7ZKZ7_9BACT</name>
<evidence type="ECO:0000313" key="1">
    <source>
        <dbReference type="EMBL" id="MBB5061136.1"/>
    </source>
</evidence>
<comment type="caution">
    <text evidence="1">The sequence shown here is derived from an EMBL/GenBank/DDBJ whole genome shotgun (WGS) entry which is preliminary data.</text>
</comment>
<keyword evidence="2" id="KW-1185">Reference proteome</keyword>
<dbReference type="EMBL" id="JACHIP010000029">
    <property type="protein sequence ID" value="MBB5061136.1"/>
    <property type="molecule type" value="Genomic_DNA"/>
</dbReference>
<organism evidence="1 2">
    <name type="scientific">Granulicella aggregans</name>
    <dbReference type="NCBI Taxonomy" id="474949"/>
    <lineage>
        <taxon>Bacteria</taxon>
        <taxon>Pseudomonadati</taxon>
        <taxon>Acidobacteriota</taxon>
        <taxon>Terriglobia</taxon>
        <taxon>Terriglobales</taxon>
        <taxon>Acidobacteriaceae</taxon>
        <taxon>Granulicella</taxon>
    </lineage>
</organism>
<reference evidence="1 2" key="1">
    <citation type="submission" date="2020-08" db="EMBL/GenBank/DDBJ databases">
        <title>Genomic Encyclopedia of Type Strains, Phase IV (KMG-V): Genome sequencing to study the core and pangenomes of soil and plant-associated prokaryotes.</title>
        <authorList>
            <person name="Whitman W."/>
        </authorList>
    </citation>
    <scope>NUCLEOTIDE SEQUENCE [LARGE SCALE GENOMIC DNA]</scope>
    <source>
        <strain evidence="1 2">M8UP14</strain>
    </source>
</reference>